<dbReference type="KEGG" id="kma:B9H00_10295"/>
<feature type="active site" description="Proton donor/acceptor" evidence="7">
    <location>
        <position position="119"/>
    </location>
</feature>
<dbReference type="GO" id="GO:0071555">
    <property type="term" value="P:cell wall organization"/>
    <property type="evidence" value="ECO:0007669"/>
    <property type="project" value="UniProtKB-KW"/>
</dbReference>
<feature type="binding site" evidence="7">
    <location>
        <begin position="120"/>
        <end position="121"/>
    </location>
    <ligand>
        <name>substrate</name>
    </ligand>
</feature>
<keyword evidence="4 7" id="KW-0573">Peptidoglycan synthesis</keyword>
<dbReference type="Proteomes" id="UP000194457">
    <property type="component" value="Chromosome"/>
</dbReference>
<feature type="binding site" evidence="7">
    <location>
        <begin position="87"/>
        <end position="88"/>
    </location>
    <ligand>
        <name>substrate</name>
    </ligand>
</feature>
<dbReference type="FunFam" id="3.40.50.1860:FF:000001">
    <property type="entry name" value="Glutamate racemase"/>
    <property type="match status" value="1"/>
</dbReference>
<dbReference type="InterPro" id="IPR004391">
    <property type="entry name" value="Glu_race"/>
</dbReference>
<dbReference type="InterPro" id="IPR001920">
    <property type="entry name" value="Asp/Glu_race"/>
</dbReference>
<reference evidence="8 9" key="1">
    <citation type="submission" date="2017-05" db="EMBL/GenBank/DDBJ databases">
        <authorList>
            <person name="Song R."/>
            <person name="Chenine A.L."/>
            <person name="Ruprecht R.M."/>
        </authorList>
    </citation>
    <scope>NUCLEOTIDE SEQUENCE [LARGE SCALE GENOMIC DNA]</scope>
    <source>
        <strain evidence="8">SW32</strain>
    </source>
</reference>
<evidence type="ECO:0000256" key="5">
    <source>
        <dbReference type="ARBA" id="ARBA00023235"/>
    </source>
</evidence>
<sequence length="311" mass="33184">MRLIDIACGIMAGQTSRNGWRDKALVQNIWRQLVYFFEDSKTVNQRVNGAVLLLDSGIGGLTIARAIRHRLPGLKQHYIADYAAFPYGHLATDALIARVCELATRFVAVCPVDAVVIACNTASTVVLPSLRAQLSVPVVGVVPAIRPAATASRSGVIGVLATPGTVKSAHVATLIERFAGHCRVLTVGASNLAALAEQYWLEGTLHEKALALELSALRDPEWRSLDRLVLGCTHYPLLRDPIQAQLGGHVQLIDSGDAVARRLEVVLGDGSLTQGDSSAGRFHVTGALPVEAGFEAQVRAEGFGEILVNGY</sequence>
<feature type="binding site" evidence="7">
    <location>
        <begin position="55"/>
        <end position="56"/>
    </location>
    <ligand>
        <name>substrate</name>
    </ligand>
</feature>
<organism evidence="8 9">
    <name type="scientific">Kushneria marisflavi</name>
    <dbReference type="NCBI Taxonomy" id="157779"/>
    <lineage>
        <taxon>Bacteria</taxon>
        <taxon>Pseudomonadati</taxon>
        <taxon>Pseudomonadota</taxon>
        <taxon>Gammaproteobacteria</taxon>
        <taxon>Oceanospirillales</taxon>
        <taxon>Halomonadaceae</taxon>
        <taxon>Kushneria</taxon>
    </lineage>
</organism>
<feature type="active site" description="Proton donor/acceptor" evidence="7">
    <location>
        <position position="232"/>
    </location>
</feature>
<dbReference type="UniPathway" id="UPA00219"/>
<evidence type="ECO:0000256" key="1">
    <source>
        <dbReference type="ARBA" id="ARBA00001602"/>
    </source>
</evidence>
<evidence type="ECO:0000256" key="3">
    <source>
        <dbReference type="ARBA" id="ARBA00022960"/>
    </source>
</evidence>
<evidence type="ECO:0000256" key="4">
    <source>
        <dbReference type="ARBA" id="ARBA00022984"/>
    </source>
</evidence>
<dbReference type="InterPro" id="IPR018187">
    <property type="entry name" value="Asp/Glu_racemase_AS_1"/>
</dbReference>
<evidence type="ECO:0000256" key="2">
    <source>
        <dbReference type="ARBA" id="ARBA00013090"/>
    </source>
</evidence>
<keyword evidence="9" id="KW-1185">Reference proteome</keyword>
<dbReference type="PROSITE" id="PS00923">
    <property type="entry name" value="ASP_GLU_RACEMASE_1"/>
    <property type="match status" value="1"/>
</dbReference>
<dbReference type="EC" id="5.1.1.3" evidence="2 7"/>
<dbReference type="PANTHER" id="PTHR21198">
    <property type="entry name" value="GLUTAMATE RACEMASE"/>
    <property type="match status" value="1"/>
</dbReference>
<comment type="function">
    <text evidence="7">Provides the (R)-glutamate required for cell wall biosynthesis.</text>
</comment>
<comment type="pathway">
    <text evidence="7">Cell wall biogenesis; peptidoglycan biosynthesis.</text>
</comment>
<dbReference type="InterPro" id="IPR015942">
    <property type="entry name" value="Asp/Glu/hydantoin_racemase"/>
</dbReference>
<dbReference type="NCBIfam" id="TIGR00067">
    <property type="entry name" value="glut_race"/>
    <property type="match status" value="1"/>
</dbReference>
<comment type="similarity">
    <text evidence="7">Belongs to the aspartate/glutamate racemases family.</text>
</comment>
<dbReference type="InterPro" id="IPR033134">
    <property type="entry name" value="Asp/Glu_racemase_AS_2"/>
</dbReference>
<name>A0A240UPI7_9GAMM</name>
<dbReference type="GO" id="GO:0008360">
    <property type="term" value="P:regulation of cell shape"/>
    <property type="evidence" value="ECO:0007669"/>
    <property type="project" value="UniProtKB-KW"/>
</dbReference>
<protein>
    <recommendedName>
        <fullName evidence="2 7">Glutamate racemase</fullName>
        <ecNumber evidence="2 7">5.1.1.3</ecNumber>
    </recommendedName>
</protein>
<dbReference type="HAMAP" id="MF_00258">
    <property type="entry name" value="Glu_racemase"/>
    <property type="match status" value="1"/>
</dbReference>
<dbReference type="EMBL" id="CP021358">
    <property type="protein sequence ID" value="ART63398.1"/>
    <property type="molecule type" value="Genomic_DNA"/>
</dbReference>
<gene>
    <name evidence="7" type="primary">murI</name>
    <name evidence="8" type="ORF">B9H00_10295</name>
</gene>
<dbReference type="GO" id="GO:0008881">
    <property type="term" value="F:glutamate racemase activity"/>
    <property type="evidence" value="ECO:0007669"/>
    <property type="project" value="UniProtKB-UniRule"/>
</dbReference>
<feature type="binding site" evidence="7">
    <location>
        <begin position="233"/>
        <end position="234"/>
    </location>
    <ligand>
        <name>substrate</name>
    </ligand>
</feature>
<keyword evidence="6 7" id="KW-0961">Cell wall biogenesis/degradation</keyword>
<keyword evidence="3 7" id="KW-0133">Cell shape</keyword>
<evidence type="ECO:0000256" key="6">
    <source>
        <dbReference type="ARBA" id="ARBA00023316"/>
    </source>
</evidence>
<dbReference type="SUPFAM" id="SSF53681">
    <property type="entry name" value="Aspartate/glutamate racemase"/>
    <property type="match status" value="2"/>
</dbReference>
<dbReference type="PROSITE" id="PS00924">
    <property type="entry name" value="ASP_GLU_RACEMASE_2"/>
    <property type="match status" value="1"/>
</dbReference>
<evidence type="ECO:0000256" key="7">
    <source>
        <dbReference type="HAMAP-Rule" id="MF_00258"/>
    </source>
</evidence>
<dbReference type="PANTHER" id="PTHR21198:SF2">
    <property type="entry name" value="GLUTAMATE RACEMASE"/>
    <property type="match status" value="1"/>
</dbReference>
<dbReference type="Gene3D" id="3.40.50.1860">
    <property type="match status" value="2"/>
</dbReference>
<evidence type="ECO:0000313" key="8">
    <source>
        <dbReference type="EMBL" id="ART63398.1"/>
    </source>
</evidence>
<keyword evidence="5 7" id="KW-0413">Isomerase</keyword>
<evidence type="ECO:0000313" key="9">
    <source>
        <dbReference type="Proteomes" id="UP000194457"/>
    </source>
</evidence>
<dbReference type="AlphaFoldDB" id="A0A240UPI7"/>
<dbReference type="GO" id="GO:0009252">
    <property type="term" value="P:peptidoglycan biosynthetic process"/>
    <property type="evidence" value="ECO:0007669"/>
    <property type="project" value="UniProtKB-UniRule"/>
</dbReference>
<proteinExistence type="inferred from homology"/>
<accession>A0A240UPI7</accession>
<comment type="catalytic activity">
    <reaction evidence="1 7">
        <text>L-glutamate = D-glutamate</text>
        <dbReference type="Rhea" id="RHEA:12813"/>
        <dbReference type="ChEBI" id="CHEBI:29985"/>
        <dbReference type="ChEBI" id="CHEBI:29986"/>
        <dbReference type="EC" id="5.1.1.3"/>
    </reaction>
</comment>
<dbReference type="Pfam" id="PF01177">
    <property type="entry name" value="Asp_Glu_race"/>
    <property type="match status" value="1"/>
</dbReference>